<organism evidence="1 2">
    <name type="scientific">Candidatus Scalindua japonica</name>
    <dbReference type="NCBI Taxonomy" id="1284222"/>
    <lineage>
        <taxon>Bacteria</taxon>
        <taxon>Pseudomonadati</taxon>
        <taxon>Planctomycetota</taxon>
        <taxon>Candidatus Brocadiia</taxon>
        <taxon>Candidatus Brocadiales</taxon>
        <taxon>Candidatus Scalinduaceae</taxon>
        <taxon>Candidatus Scalindua</taxon>
    </lineage>
</organism>
<dbReference type="EMBL" id="BAOS01000015">
    <property type="protein sequence ID" value="GAX60924.1"/>
    <property type="molecule type" value="Genomic_DNA"/>
</dbReference>
<gene>
    <name evidence="1" type="ORF">SCALIN_C15_0066</name>
</gene>
<dbReference type="RefSeq" id="WP_162532244.1">
    <property type="nucleotide sequence ID" value="NZ_BAOS01000015.1"/>
</dbReference>
<accession>A0A286TYI3</accession>
<proteinExistence type="predicted"/>
<name>A0A286TYI3_9BACT</name>
<sequence length="55" mass="6167">MKKKDDGKVKDDQIIARVSDNEKKKLLALARSKGCDGWTGFVRLLAYAKEVSIKT</sequence>
<protein>
    <submittedName>
        <fullName evidence="1">Uncharacterized protein</fullName>
    </submittedName>
</protein>
<comment type="caution">
    <text evidence="1">The sequence shown here is derived from an EMBL/GenBank/DDBJ whole genome shotgun (WGS) entry which is preliminary data.</text>
</comment>
<dbReference type="Proteomes" id="UP000218542">
    <property type="component" value="Unassembled WGS sequence"/>
</dbReference>
<evidence type="ECO:0000313" key="1">
    <source>
        <dbReference type="EMBL" id="GAX60924.1"/>
    </source>
</evidence>
<keyword evidence="2" id="KW-1185">Reference proteome</keyword>
<dbReference type="AlphaFoldDB" id="A0A286TYI3"/>
<evidence type="ECO:0000313" key="2">
    <source>
        <dbReference type="Proteomes" id="UP000218542"/>
    </source>
</evidence>
<reference evidence="2" key="1">
    <citation type="journal article" date="2017" name="Environ. Microbiol. Rep.">
        <title>Genetic Diversity of Marine Anaerobic Ammonium-Oxidizing Bacteria as Revealed by Genomic and Proteomic Analyses of 'Candidatus Scalindua japonica'.</title>
        <authorList>
            <person name="Oshiki M."/>
            <person name="Mizuto K."/>
            <person name="Kimura Z."/>
            <person name="Kindaichi T."/>
            <person name="Satoh H."/>
            <person name="Okabe S."/>
        </authorList>
    </citation>
    <scope>NUCLEOTIDE SEQUENCE [LARGE SCALE GENOMIC DNA]</scope>
    <source>
        <strain evidence="2">husup-a2</strain>
    </source>
</reference>